<dbReference type="Proteomes" id="UP000002038">
    <property type="component" value="Unassembled WGS sequence"/>
</dbReference>
<proteinExistence type="predicted"/>
<gene>
    <name evidence="1" type="ORF">BDBG_04229</name>
</gene>
<dbReference type="RefSeq" id="XP_031578196.1">
    <property type="nucleotide sequence ID" value="XM_031721585.1"/>
</dbReference>
<dbReference type="GeneID" id="8509746"/>
<accession>A0A179UKC2</accession>
<dbReference type="VEuPathDB" id="FungiDB:BDBG_04229"/>
<dbReference type="AlphaFoldDB" id="A0A179UKC2"/>
<organism evidence="1 2">
    <name type="scientific">Blastomyces gilchristii (strain SLH14081)</name>
    <name type="common">Blastomyces dermatitidis</name>
    <dbReference type="NCBI Taxonomy" id="559298"/>
    <lineage>
        <taxon>Eukaryota</taxon>
        <taxon>Fungi</taxon>
        <taxon>Dikarya</taxon>
        <taxon>Ascomycota</taxon>
        <taxon>Pezizomycotina</taxon>
        <taxon>Eurotiomycetes</taxon>
        <taxon>Eurotiomycetidae</taxon>
        <taxon>Onygenales</taxon>
        <taxon>Ajellomycetaceae</taxon>
        <taxon>Blastomyces</taxon>
    </lineage>
</organism>
<reference evidence="2" key="1">
    <citation type="journal article" date="2015" name="PLoS Genet.">
        <title>The dynamic genome and transcriptome of the human fungal pathogen Blastomyces and close relative Emmonsia.</title>
        <authorList>
            <person name="Munoz J.F."/>
            <person name="Gauthier G.M."/>
            <person name="Desjardins C.A."/>
            <person name="Gallo J.E."/>
            <person name="Holder J."/>
            <person name="Sullivan T.D."/>
            <person name="Marty A.J."/>
            <person name="Carmen J.C."/>
            <person name="Chen Z."/>
            <person name="Ding L."/>
            <person name="Gujja S."/>
            <person name="Magrini V."/>
            <person name="Misas E."/>
            <person name="Mitreva M."/>
            <person name="Priest M."/>
            <person name="Saif S."/>
            <person name="Whiston E.A."/>
            <person name="Young S."/>
            <person name="Zeng Q."/>
            <person name="Goldman W.E."/>
            <person name="Mardis E.R."/>
            <person name="Taylor J.W."/>
            <person name="McEwen J.G."/>
            <person name="Clay O.K."/>
            <person name="Klein B.S."/>
            <person name="Cuomo C.A."/>
        </authorList>
    </citation>
    <scope>NUCLEOTIDE SEQUENCE [LARGE SCALE GENOMIC DNA]</scope>
    <source>
        <strain evidence="2">SLH14081</strain>
    </source>
</reference>
<evidence type="ECO:0000313" key="1">
    <source>
        <dbReference type="EMBL" id="OAT08263.1"/>
    </source>
</evidence>
<keyword evidence="2" id="KW-1185">Reference proteome</keyword>
<dbReference type="OrthoDB" id="4185642at2759"/>
<name>A0A179UKC2_BLAGS</name>
<dbReference type="EMBL" id="GG657454">
    <property type="protein sequence ID" value="OAT08263.1"/>
    <property type="molecule type" value="Genomic_DNA"/>
</dbReference>
<evidence type="ECO:0000313" key="2">
    <source>
        <dbReference type="Proteomes" id="UP000002038"/>
    </source>
</evidence>
<protein>
    <submittedName>
        <fullName evidence="1">Uncharacterized protein</fullName>
    </submittedName>
</protein>
<sequence>MLKGVCTQQNEQQQELRVVISLCMKKAYGMLAVVLRYPTAYVVGREGSSDSWSKMAQADKSSQKIRAALSEHNYPSPRNILIIPSDMERVAWIDFDVENTYPGSTYIRASERVLKSSLKLKVLSDFGQMLVGGPNISPVALPLTNCIGR</sequence>
<dbReference type="KEGG" id="bgh:BDBG_04229"/>